<evidence type="ECO:0000256" key="1">
    <source>
        <dbReference type="ARBA" id="ARBA00023242"/>
    </source>
</evidence>
<protein>
    <recommendedName>
        <fullName evidence="2">Xylanolytic transcriptional activator regulatory domain-containing protein</fullName>
    </recommendedName>
</protein>
<dbReference type="SMART" id="SM00906">
    <property type="entry name" value="Fungal_trans"/>
    <property type="match status" value="1"/>
</dbReference>
<dbReference type="GO" id="GO:0006351">
    <property type="term" value="P:DNA-templated transcription"/>
    <property type="evidence" value="ECO:0007669"/>
    <property type="project" value="InterPro"/>
</dbReference>
<dbReference type="Pfam" id="PF04082">
    <property type="entry name" value="Fungal_trans"/>
    <property type="match status" value="1"/>
</dbReference>
<evidence type="ECO:0000313" key="4">
    <source>
        <dbReference type="Proteomes" id="UP001148299"/>
    </source>
</evidence>
<accession>A0A9W9QSB2</accession>
<name>A0A9W9QSB2_PENBR</name>
<gene>
    <name evidence="3" type="ORF">N7541_011659</name>
</gene>
<evidence type="ECO:0000259" key="2">
    <source>
        <dbReference type="SMART" id="SM00906"/>
    </source>
</evidence>
<dbReference type="InterPro" id="IPR007219">
    <property type="entry name" value="XnlR_reg_dom"/>
</dbReference>
<feature type="domain" description="Xylanolytic transcriptional activator regulatory" evidence="2">
    <location>
        <begin position="48"/>
        <end position="121"/>
    </location>
</feature>
<dbReference type="GO" id="GO:0008270">
    <property type="term" value="F:zinc ion binding"/>
    <property type="evidence" value="ECO:0007669"/>
    <property type="project" value="InterPro"/>
</dbReference>
<sequence>MTRPPGVELFEQGLLLFKPCYEEPTIGQIEALNLISFYCYSLNRRKTAYAYAGLALRLGTLLKISSPPTGEPIDYVEHEHNKRVWWTAICMDLMTCTELSLAPAYRFEDISLQLPDDSKLGAGGDEFNDALYLTSQCYILLLRPLLLMQLESLVRQQLPLTLDSELAAVNNECLRAAADNLRIQHALCKCHRIGLLVEMANSGNAASKDHERMIRDIEQLFNTDSLSASIPGGIDDIFGWSEFLEGNMGAQILDQLPSLENNLLCSGGAVRAKARGVQSPGGSRVVTHFTRPLRCVRDNGGDYIAR</sequence>
<dbReference type="GO" id="GO:0003677">
    <property type="term" value="F:DNA binding"/>
    <property type="evidence" value="ECO:0007669"/>
    <property type="project" value="InterPro"/>
</dbReference>
<dbReference type="PANTHER" id="PTHR46910">
    <property type="entry name" value="TRANSCRIPTION FACTOR PDR1"/>
    <property type="match status" value="1"/>
</dbReference>
<reference evidence="3" key="2">
    <citation type="journal article" date="2023" name="IMA Fungus">
        <title>Comparative genomic study of the Penicillium genus elucidates a diverse pangenome and 15 lateral gene transfer events.</title>
        <authorList>
            <person name="Petersen C."/>
            <person name="Sorensen T."/>
            <person name="Nielsen M.R."/>
            <person name="Sondergaard T.E."/>
            <person name="Sorensen J.L."/>
            <person name="Fitzpatrick D.A."/>
            <person name="Frisvad J.C."/>
            <person name="Nielsen K.L."/>
        </authorList>
    </citation>
    <scope>NUCLEOTIDE SEQUENCE</scope>
    <source>
        <strain evidence="3">IBT 35675</strain>
    </source>
</reference>
<dbReference type="EMBL" id="JAPZBR010000008">
    <property type="protein sequence ID" value="KAJ5342535.1"/>
    <property type="molecule type" value="Genomic_DNA"/>
</dbReference>
<proteinExistence type="predicted"/>
<evidence type="ECO:0000313" key="3">
    <source>
        <dbReference type="EMBL" id="KAJ5342535.1"/>
    </source>
</evidence>
<organism evidence="3 4">
    <name type="scientific">Penicillium brevicompactum</name>
    <dbReference type="NCBI Taxonomy" id="5074"/>
    <lineage>
        <taxon>Eukaryota</taxon>
        <taxon>Fungi</taxon>
        <taxon>Dikarya</taxon>
        <taxon>Ascomycota</taxon>
        <taxon>Pezizomycotina</taxon>
        <taxon>Eurotiomycetes</taxon>
        <taxon>Eurotiomycetidae</taxon>
        <taxon>Eurotiales</taxon>
        <taxon>Aspergillaceae</taxon>
        <taxon>Penicillium</taxon>
    </lineage>
</organism>
<dbReference type="Proteomes" id="UP001148299">
    <property type="component" value="Unassembled WGS sequence"/>
</dbReference>
<dbReference type="AlphaFoldDB" id="A0A9W9QSB2"/>
<dbReference type="GO" id="GO:0003700">
    <property type="term" value="F:DNA-binding transcription factor activity"/>
    <property type="evidence" value="ECO:0007669"/>
    <property type="project" value="InterPro"/>
</dbReference>
<keyword evidence="4" id="KW-1185">Reference proteome</keyword>
<reference evidence="3" key="1">
    <citation type="submission" date="2022-12" db="EMBL/GenBank/DDBJ databases">
        <authorList>
            <person name="Petersen C."/>
        </authorList>
    </citation>
    <scope>NUCLEOTIDE SEQUENCE</scope>
    <source>
        <strain evidence="3">IBT 35675</strain>
    </source>
</reference>
<dbReference type="InterPro" id="IPR050987">
    <property type="entry name" value="AtrR-like"/>
</dbReference>
<comment type="caution">
    <text evidence="3">The sequence shown here is derived from an EMBL/GenBank/DDBJ whole genome shotgun (WGS) entry which is preliminary data.</text>
</comment>
<dbReference type="PANTHER" id="PTHR46910:SF39">
    <property type="entry name" value="ZN(II)2CYS6 TRANSCRIPTION FACTOR (EUROFUNG)"/>
    <property type="match status" value="1"/>
</dbReference>
<dbReference type="CDD" id="cd12148">
    <property type="entry name" value="fungal_TF_MHR"/>
    <property type="match status" value="1"/>
</dbReference>
<keyword evidence="1" id="KW-0539">Nucleus</keyword>